<evidence type="ECO:0000256" key="6">
    <source>
        <dbReference type="ARBA" id="ARBA00022676"/>
    </source>
</evidence>
<reference evidence="11 12" key="1">
    <citation type="submission" date="2019-02" db="EMBL/GenBank/DDBJ databases">
        <authorList>
            <person name="Li S.-H."/>
        </authorList>
    </citation>
    <scope>NUCLEOTIDE SEQUENCE [LARGE SCALE GENOMIC DNA]</scope>
    <source>
        <strain evidence="11 12">IMCC14385</strain>
    </source>
</reference>
<dbReference type="NCBIfam" id="TIGR03160">
    <property type="entry name" value="cobT_DBIPRT"/>
    <property type="match status" value="1"/>
</dbReference>
<comment type="similarity">
    <text evidence="2 10">Belongs to the CobT family.</text>
</comment>
<comment type="pathway">
    <text evidence="1 10">Nucleoside biosynthesis; alpha-ribazole biosynthesis; alpha-ribazole from 5,6-dimethylbenzimidazole: step 1/2.</text>
</comment>
<dbReference type="KEGG" id="halc:EY643_08215"/>
<dbReference type="FunFam" id="3.40.50.10210:FF:000001">
    <property type="entry name" value="Nicotinate-nucleotide--dimethylbenzimidazole phosphoribosyltransferase"/>
    <property type="match status" value="1"/>
</dbReference>
<dbReference type="Proteomes" id="UP000326287">
    <property type="component" value="Chromosome"/>
</dbReference>
<dbReference type="InterPro" id="IPR036087">
    <property type="entry name" value="Nict_dMeBzImd_PRibTrfase_sf"/>
</dbReference>
<gene>
    <name evidence="10 11" type="primary">cobT</name>
    <name evidence="11" type="ORF">EY643_08215</name>
</gene>
<evidence type="ECO:0000313" key="12">
    <source>
        <dbReference type="Proteomes" id="UP000326287"/>
    </source>
</evidence>
<organism evidence="11 12">
    <name type="scientific">Halioglobus maricola</name>
    <dbReference type="NCBI Taxonomy" id="2601894"/>
    <lineage>
        <taxon>Bacteria</taxon>
        <taxon>Pseudomonadati</taxon>
        <taxon>Pseudomonadota</taxon>
        <taxon>Gammaproteobacteria</taxon>
        <taxon>Cellvibrionales</taxon>
        <taxon>Halieaceae</taxon>
        <taxon>Halioglobus</taxon>
    </lineage>
</organism>
<keyword evidence="7 10" id="KW-0808">Transferase</keyword>
<evidence type="ECO:0000256" key="9">
    <source>
        <dbReference type="ARBA" id="ARBA00047340"/>
    </source>
</evidence>
<keyword evidence="6 10" id="KW-0328">Glycosyltransferase</keyword>
<dbReference type="InterPro" id="IPR017846">
    <property type="entry name" value="Nict_dMeBzImd_PRibTrfase_bact"/>
</dbReference>
<keyword evidence="12" id="KW-1185">Reference proteome</keyword>
<evidence type="ECO:0000256" key="4">
    <source>
        <dbReference type="ARBA" id="ARBA00015486"/>
    </source>
</evidence>
<name>A0A5P9NJE7_9GAMM</name>
<comment type="function">
    <text evidence="10">Catalyzes the synthesis of alpha-ribazole-5'-phosphate from nicotinate mononucleotide (NAMN) and 5,6-dimethylbenzimidazole (DMB).</text>
</comment>
<dbReference type="HAMAP" id="MF_00230">
    <property type="entry name" value="CobT"/>
    <property type="match status" value="1"/>
</dbReference>
<dbReference type="AlphaFoldDB" id="A0A5P9NJE7"/>
<evidence type="ECO:0000313" key="11">
    <source>
        <dbReference type="EMBL" id="QFU75636.1"/>
    </source>
</evidence>
<evidence type="ECO:0000256" key="8">
    <source>
        <dbReference type="ARBA" id="ARBA00030686"/>
    </source>
</evidence>
<evidence type="ECO:0000256" key="3">
    <source>
        <dbReference type="ARBA" id="ARBA00011991"/>
    </source>
</evidence>
<dbReference type="EMBL" id="CP036422">
    <property type="protein sequence ID" value="QFU75636.1"/>
    <property type="molecule type" value="Genomic_DNA"/>
</dbReference>
<dbReference type="GO" id="GO:0009236">
    <property type="term" value="P:cobalamin biosynthetic process"/>
    <property type="evidence" value="ECO:0007669"/>
    <property type="project" value="UniProtKB-UniRule"/>
</dbReference>
<dbReference type="UniPathway" id="UPA00061">
    <property type="reaction ID" value="UER00516"/>
</dbReference>
<protein>
    <recommendedName>
        <fullName evidence="4 10">Nicotinate-nucleotide--dimethylbenzimidazole phosphoribosyltransferase</fullName>
        <shortName evidence="10">NN:DBI PRT</shortName>
        <ecNumber evidence="3 10">2.4.2.21</ecNumber>
    </recommendedName>
    <alternativeName>
        <fullName evidence="8 10">N(1)-alpha-phosphoribosyltransferase</fullName>
    </alternativeName>
</protein>
<dbReference type="Pfam" id="PF02277">
    <property type="entry name" value="DBI_PRT"/>
    <property type="match status" value="1"/>
</dbReference>
<sequence length="345" mass="36343">MHWLTEPSPTPSEPHRVAAQHRQATLTKPIGALGYLEQIAEQFAAWQATDRPELHSVCARIFAADHGVTRRGVSAYPAEVTTQMIANFLSGGAAASVLCRQREVDLEVVNMGTFTPVADMPGLQQRSVDAGTRDFSTVPAMTEQQAHRALNAGAAVVDQLNCQLFIAGDMGIGNTSSASALMAALLGLDASETTGRGTGIDDERLAAKTGLINASLSLHSAHLNSPMHNLQCLGGFEIAGIAGAYIRAAQRRIPSLVDGFISSAAALVACRINPTVQRWLLAGHCSAEGAHQQLLDTLELRPLLALDMRLGEGSGALTALPLIESALALHNNMASFAEAGVTEEN</sequence>
<dbReference type="GO" id="GO:0008939">
    <property type="term" value="F:nicotinate-nucleotide-dimethylbenzimidazole phosphoribosyltransferase activity"/>
    <property type="evidence" value="ECO:0007669"/>
    <property type="project" value="UniProtKB-UniRule"/>
</dbReference>
<dbReference type="InterPro" id="IPR023195">
    <property type="entry name" value="Nict_dMeBzImd_PRibTrfase_N"/>
</dbReference>
<evidence type="ECO:0000256" key="5">
    <source>
        <dbReference type="ARBA" id="ARBA00022573"/>
    </source>
</evidence>
<dbReference type="OrthoDB" id="9781491at2"/>
<dbReference type="SUPFAM" id="SSF52733">
    <property type="entry name" value="Nicotinate mononucleotide:5,6-dimethylbenzimidazole phosphoribosyltransferase (CobT)"/>
    <property type="match status" value="1"/>
</dbReference>
<evidence type="ECO:0000256" key="7">
    <source>
        <dbReference type="ARBA" id="ARBA00022679"/>
    </source>
</evidence>
<dbReference type="Gene3D" id="1.10.1610.10">
    <property type="match status" value="1"/>
</dbReference>
<proteinExistence type="inferred from homology"/>
<dbReference type="EC" id="2.4.2.21" evidence="3 10"/>
<evidence type="ECO:0000256" key="1">
    <source>
        <dbReference type="ARBA" id="ARBA00005049"/>
    </source>
</evidence>
<dbReference type="NCBIfam" id="NF000996">
    <property type="entry name" value="PRK00105.1"/>
    <property type="match status" value="1"/>
</dbReference>
<dbReference type="PANTHER" id="PTHR43463">
    <property type="entry name" value="NICOTINATE-NUCLEOTIDE--DIMETHYLBENZIMIDAZOLE PHOSPHORIBOSYLTRANSFERASE"/>
    <property type="match status" value="1"/>
</dbReference>
<dbReference type="PANTHER" id="PTHR43463:SF1">
    <property type="entry name" value="NICOTINATE-NUCLEOTIDE--DIMETHYLBENZIMIDAZOLE PHOSPHORIBOSYLTRANSFERASE"/>
    <property type="match status" value="1"/>
</dbReference>
<dbReference type="CDD" id="cd02439">
    <property type="entry name" value="DMB-PRT_CobT"/>
    <property type="match status" value="1"/>
</dbReference>
<feature type="active site" description="Proton acceptor" evidence="10">
    <location>
        <position position="312"/>
    </location>
</feature>
<evidence type="ECO:0000256" key="2">
    <source>
        <dbReference type="ARBA" id="ARBA00007110"/>
    </source>
</evidence>
<keyword evidence="5 10" id="KW-0169">Cobalamin biosynthesis</keyword>
<accession>A0A5P9NJE7</accession>
<dbReference type="InterPro" id="IPR003200">
    <property type="entry name" value="Nict_dMeBzImd_PRibTrfase"/>
</dbReference>
<evidence type="ECO:0000256" key="10">
    <source>
        <dbReference type="HAMAP-Rule" id="MF_00230"/>
    </source>
</evidence>
<dbReference type="RefSeq" id="WP_152661743.1">
    <property type="nucleotide sequence ID" value="NZ_CP036422.1"/>
</dbReference>
<comment type="catalytic activity">
    <reaction evidence="9 10">
        <text>5,6-dimethylbenzimidazole + nicotinate beta-D-ribonucleotide = alpha-ribazole 5'-phosphate + nicotinate + H(+)</text>
        <dbReference type="Rhea" id="RHEA:11196"/>
        <dbReference type="ChEBI" id="CHEBI:15378"/>
        <dbReference type="ChEBI" id="CHEBI:15890"/>
        <dbReference type="ChEBI" id="CHEBI:32544"/>
        <dbReference type="ChEBI" id="CHEBI:57502"/>
        <dbReference type="ChEBI" id="CHEBI:57918"/>
        <dbReference type="EC" id="2.4.2.21"/>
    </reaction>
</comment>
<dbReference type="Gene3D" id="3.40.50.10210">
    <property type="match status" value="1"/>
</dbReference>